<feature type="domain" description="Cell envelope-related transcriptional attenuator" evidence="3">
    <location>
        <begin position="109"/>
        <end position="256"/>
    </location>
</feature>
<dbReference type="InterPro" id="IPR004474">
    <property type="entry name" value="LytR_CpsA_psr"/>
</dbReference>
<dbReference type="Proteomes" id="UP000323646">
    <property type="component" value="Unassembled WGS sequence"/>
</dbReference>
<dbReference type="AlphaFoldDB" id="A0A5D6VZU5"/>
<dbReference type="Pfam" id="PF03816">
    <property type="entry name" value="LytR_cpsA_psr"/>
    <property type="match status" value="1"/>
</dbReference>
<dbReference type="PANTHER" id="PTHR33392">
    <property type="entry name" value="POLYISOPRENYL-TEICHOIC ACID--PEPTIDOGLYCAN TEICHOIC ACID TRANSFERASE TAGU"/>
    <property type="match status" value="1"/>
</dbReference>
<evidence type="ECO:0000259" key="3">
    <source>
        <dbReference type="Pfam" id="PF03816"/>
    </source>
</evidence>
<organism evidence="4 5">
    <name type="scientific">Selenomonas ruminis</name>
    <dbReference type="NCBI Taxonomy" id="2593411"/>
    <lineage>
        <taxon>Bacteria</taxon>
        <taxon>Bacillati</taxon>
        <taxon>Bacillota</taxon>
        <taxon>Negativicutes</taxon>
        <taxon>Selenomonadales</taxon>
        <taxon>Selenomonadaceae</taxon>
        <taxon>Selenomonas</taxon>
    </lineage>
</organism>
<evidence type="ECO:0000313" key="5">
    <source>
        <dbReference type="Proteomes" id="UP000323646"/>
    </source>
</evidence>
<dbReference type="OrthoDB" id="9782542at2"/>
<protein>
    <submittedName>
        <fullName evidence="4">LytR family transcriptional regulator</fullName>
    </submittedName>
</protein>
<feature type="transmembrane region" description="Helical" evidence="2">
    <location>
        <begin position="27"/>
        <end position="50"/>
    </location>
</feature>
<dbReference type="EMBL" id="VTOY01000010">
    <property type="protein sequence ID" value="TYZ21097.1"/>
    <property type="molecule type" value="Genomic_DNA"/>
</dbReference>
<dbReference type="RefSeq" id="WP_149171948.1">
    <property type="nucleotide sequence ID" value="NZ_VTOY01000010.1"/>
</dbReference>
<evidence type="ECO:0000313" key="4">
    <source>
        <dbReference type="EMBL" id="TYZ21097.1"/>
    </source>
</evidence>
<dbReference type="NCBIfam" id="TIGR00350">
    <property type="entry name" value="lytR_cpsA_psr"/>
    <property type="match status" value="1"/>
</dbReference>
<name>A0A5D6VZU5_9FIRM</name>
<dbReference type="PANTHER" id="PTHR33392:SF6">
    <property type="entry name" value="POLYISOPRENYL-TEICHOIC ACID--PEPTIDOGLYCAN TEICHOIC ACID TRANSFERASE TAGU"/>
    <property type="match status" value="1"/>
</dbReference>
<proteinExistence type="inferred from homology"/>
<evidence type="ECO:0000256" key="1">
    <source>
        <dbReference type="ARBA" id="ARBA00006068"/>
    </source>
</evidence>
<keyword evidence="5" id="KW-1185">Reference proteome</keyword>
<comment type="similarity">
    <text evidence="1">Belongs to the LytR/CpsA/Psr (LCP) family.</text>
</comment>
<sequence>MGKEQYTSTRENILRKRKIQARRRRKALLRLFFLLVFLGAIMAGILYVGYTVVSWGGRIYQEYQDMYAGYTERQQERRGEIDPRFDGYTNILVMGLDDGADETGGQEKRADTILLISLENDTGKVRFINIPRDTWIELPERGGQMKLKSVYALGGPSMMVRQVSSLLGVSVHQYIALDMATFAKLVDVLGGIDLYVEGNMEYEDPEAGLSIHIRQGYQHLDGEHAGQYLRYRSEELGDVGRVQRQQKFVKAMYQKLLQFETIPKLPAVAEIFKQQMETSAEIFDSAHLANVLRSMSSDPPVSIMLPGAVAEGDDTIWVPDEAAIQKRMQELFPAETLEQAKDND</sequence>
<dbReference type="Gene3D" id="3.40.630.190">
    <property type="entry name" value="LCP protein"/>
    <property type="match status" value="1"/>
</dbReference>
<keyword evidence="2" id="KW-1133">Transmembrane helix</keyword>
<keyword evidence="2" id="KW-0472">Membrane</keyword>
<dbReference type="InterPro" id="IPR050922">
    <property type="entry name" value="LytR/CpsA/Psr_CW_biosynth"/>
</dbReference>
<accession>A0A5D6VZU5</accession>
<reference evidence="4 5" key="1">
    <citation type="submission" date="2019-08" db="EMBL/GenBank/DDBJ databases">
        <title>Selenomonas sp. mPRGC5 and Selenomonas sp. mPRGC8 isolated from ruminal fluid of dairy goat (Capra hircus).</title>
        <authorList>
            <person name="Poothong S."/>
            <person name="Nuengjamnong C."/>
            <person name="Tanasupawat S."/>
        </authorList>
    </citation>
    <scope>NUCLEOTIDE SEQUENCE [LARGE SCALE GENOMIC DNA]</scope>
    <source>
        <strain evidence="5">mPRGC5</strain>
    </source>
</reference>
<gene>
    <name evidence="4" type="ORF">FZ040_10555</name>
</gene>
<keyword evidence="2" id="KW-0812">Transmembrane</keyword>
<comment type="caution">
    <text evidence="4">The sequence shown here is derived from an EMBL/GenBank/DDBJ whole genome shotgun (WGS) entry which is preliminary data.</text>
</comment>
<evidence type="ECO:0000256" key="2">
    <source>
        <dbReference type="SAM" id="Phobius"/>
    </source>
</evidence>